<accession>A0AAD5E9T1</accession>
<dbReference type="AlphaFoldDB" id="A0AAD5E9T1"/>
<dbReference type="GeneID" id="75914198"/>
<dbReference type="EMBL" id="MU620916">
    <property type="protein sequence ID" value="KAI8579966.1"/>
    <property type="molecule type" value="Genomic_DNA"/>
</dbReference>
<protein>
    <recommendedName>
        <fullName evidence="3">Endonuclease/exonuclease/phosphatase domain-containing protein</fullName>
    </recommendedName>
</protein>
<comment type="caution">
    <text evidence="4">The sequence shown here is derived from an EMBL/GenBank/DDBJ whole genome shotgun (WGS) entry which is preliminary data.</text>
</comment>
<evidence type="ECO:0000259" key="3">
    <source>
        <dbReference type="Pfam" id="PF03372"/>
    </source>
</evidence>
<evidence type="ECO:0000256" key="2">
    <source>
        <dbReference type="ARBA" id="ARBA00022801"/>
    </source>
</evidence>
<keyword evidence="5" id="KW-1185">Reference proteome</keyword>
<dbReference type="GO" id="GO:0000175">
    <property type="term" value="F:3'-5'-RNA exonuclease activity"/>
    <property type="evidence" value="ECO:0007669"/>
    <property type="project" value="TreeGrafter"/>
</dbReference>
<evidence type="ECO:0000313" key="4">
    <source>
        <dbReference type="EMBL" id="KAI8579966.1"/>
    </source>
</evidence>
<dbReference type="InterPro" id="IPR036691">
    <property type="entry name" value="Endo/exonu/phosph_ase_sf"/>
</dbReference>
<proteinExistence type="inferred from homology"/>
<name>A0AAD5E9T1_UMBRA</name>
<dbReference type="RefSeq" id="XP_051444970.1">
    <property type="nucleotide sequence ID" value="XM_051588853.1"/>
</dbReference>
<organism evidence="4 5">
    <name type="scientific">Umbelopsis ramanniana AG</name>
    <dbReference type="NCBI Taxonomy" id="1314678"/>
    <lineage>
        <taxon>Eukaryota</taxon>
        <taxon>Fungi</taxon>
        <taxon>Fungi incertae sedis</taxon>
        <taxon>Mucoromycota</taxon>
        <taxon>Mucoromycotina</taxon>
        <taxon>Umbelopsidomycetes</taxon>
        <taxon>Umbelopsidales</taxon>
        <taxon>Umbelopsidaceae</taxon>
        <taxon>Umbelopsis</taxon>
    </lineage>
</organism>
<dbReference type="Pfam" id="PF03372">
    <property type="entry name" value="Exo_endo_phos"/>
    <property type="match status" value="1"/>
</dbReference>
<dbReference type="PANTHER" id="PTHR12121:SF45">
    <property type="entry name" value="NOCTURNIN"/>
    <property type="match status" value="1"/>
</dbReference>
<comment type="similarity">
    <text evidence="1">Belongs to the CCR4/nocturin family.</text>
</comment>
<dbReference type="InterPro" id="IPR050410">
    <property type="entry name" value="CCR4/nocturin_mRNA_transcr"/>
</dbReference>
<dbReference type="PANTHER" id="PTHR12121">
    <property type="entry name" value="CARBON CATABOLITE REPRESSOR PROTEIN 4"/>
    <property type="match status" value="1"/>
</dbReference>
<dbReference type="SUPFAM" id="SSF56219">
    <property type="entry name" value="DNase I-like"/>
    <property type="match status" value="1"/>
</dbReference>
<reference evidence="4" key="1">
    <citation type="submission" date="2021-06" db="EMBL/GenBank/DDBJ databases">
        <authorList>
            <consortium name="DOE Joint Genome Institute"/>
            <person name="Mondo S.J."/>
            <person name="Amses K.R."/>
            <person name="Simmons D.R."/>
            <person name="Longcore J.E."/>
            <person name="Seto K."/>
            <person name="Alves G.H."/>
            <person name="Bonds A.E."/>
            <person name="Quandt C.A."/>
            <person name="Davis W.J."/>
            <person name="Chang Y."/>
            <person name="Letcher P.M."/>
            <person name="Powell M.J."/>
            <person name="Kuo A."/>
            <person name="Labutti K."/>
            <person name="Pangilinan J."/>
            <person name="Andreopoulos W."/>
            <person name="Tritt A."/>
            <person name="Riley R."/>
            <person name="Hundley H."/>
            <person name="Johnson J."/>
            <person name="Lipzen A."/>
            <person name="Barry K."/>
            <person name="Berbee M.L."/>
            <person name="Buchler N.E."/>
            <person name="Grigoriev I.V."/>
            <person name="Spatafora J.W."/>
            <person name="Stajich J.E."/>
            <person name="James T.Y."/>
        </authorList>
    </citation>
    <scope>NUCLEOTIDE SEQUENCE</scope>
    <source>
        <strain evidence="4">AG</strain>
    </source>
</reference>
<dbReference type="Gene3D" id="3.60.10.10">
    <property type="entry name" value="Endonuclease/exonuclease/phosphatase"/>
    <property type="match status" value="1"/>
</dbReference>
<sequence>MLAVIQFQNSDNSLTESGTDLVFAHMAPQLKACRPISVPNARPSKLSLTLISYNILAQALIKRELFPHSGNILKWKTRKAMVLKELKELNADILCLQEVDHVEDFYGDALHALGYSFEFCKHSTKLHGCMIAFKHSLFTKVNYDTVDYDTYPLCPPTQKTGNIAQLIALKAIDHDEGILVGNTHLYWRPQSYYERLRQGCIYVKSASESLLSVKNLHSEIRWSYVLAGDLNTTPTDPTYPSLTDNPLTPIQEAWLEWSRREIAEGEEMIEGGPDLTLPPLKPSNSDDTKLATVDELRKIVGNHSGLKSVYSQYGKIDAEDIQHYGEPKFTHYGTYFKGTLDYIFLPANGNLECRGLSPLPKEAEMEPGLPNAVFGSDHVPLCCQLHLLE</sequence>
<evidence type="ECO:0000256" key="1">
    <source>
        <dbReference type="ARBA" id="ARBA00010774"/>
    </source>
</evidence>
<gene>
    <name evidence="4" type="ORF">K450DRAFT_239952</name>
</gene>
<dbReference type="Proteomes" id="UP001206595">
    <property type="component" value="Unassembled WGS sequence"/>
</dbReference>
<reference evidence="4" key="2">
    <citation type="journal article" date="2022" name="Proc. Natl. Acad. Sci. U.S.A.">
        <title>Diploid-dominant life cycles characterize the early evolution of Fungi.</title>
        <authorList>
            <person name="Amses K.R."/>
            <person name="Simmons D.R."/>
            <person name="Longcore J.E."/>
            <person name="Mondo S.J."/>
            <person name="Seto K."/>
            <person name="Jeronimo G.H."/>
            <person name="Bonds A.E."/>
            <person name="Quandt C.A."/>
            <person name="Davis W.J."/>
            <person name="Chang Y."/>
            <person name="Federici B.A."/>
            <person name="Kuo A."/>
            <person name="LaButti K."/>
            <person name="Pangilinan J."/>
            <person name="Andreopoulos W."/>
            <person name="Tritt A."/>
            <person name="Riley R."/>
            <person name="Hundley H."/>
            <person name="Johnson J."/>
            <person name="Lipzen A."/>
            <person name="Barry K."/>
            <person name="Lang B.F."/>
            <person name="Cuomo C.A."/>
            <person name="Buchler N.E."/>
            <person name="Grigoriev I.V."/>
            <person name="Spatafora J.W."/>
            <person name="Stajich J.E."/>
            <person name="James T.Y."/>
        </authorList>
    </citation>
    <scope>NUCLEOTIDE SEQUENCE</scope>
    <source>
        <strain evidence="4">AG</strain>
    </source>
</reference>
<evidence type="ECO:0000313" key="5">
    <source>
        <dbReference type="Proteomes" id="UP001206595"/>
    </source>
</evidence>
<keyword evidence="2" id="KW-0378">Hydrolase</keyword>
<feature type="domain" description="Endonuclease/exonuclease/phosphatase" evidence="3">
    <location>
        <begin position="52"/>
        <end position="378"/>
    </location>
</feature>
<dbReference type="GO" id="GO:0006139">
    <property type="term" value="P:nucleobase-containing compound metabolic process"/>
    <property type="evidence" value="ECO:0007669"/>
    <property type="project" value="UniProtKB-ARBA"/>
</dbReference>
<dbReference type="InterPro" id="IPR005135">
    <property type="entry name" value="Endo/exonuclease/phosphatase"/>
</dbReference>